<gene>
    <name evidence="1" type="ORF">PXEA_LOCUS18550</name>
</gene>
<reference evidence="1" key="1">
    <citation type="submission" date="2018-11" db="EMBL/GenBank/DDBJ databases">
        <authorList>
            <consortium name="Pathogen Informatics"/>
        </authorList>
    </citation>
    <scope>NUCLEOTIDE SEQUENCE</scope>
</reference>
<accession>A0A3S5FEF9</accession>
<evidence type="ECO:0000313" key="2">
    <source>
        <dbReference type="Proteomes" id="UP000784294"/>
    </source>
</evidence>
<sequence length="99" mass="11844">MYISSWHSHNSEYVRHLAISGLNFLDMRAEFWQQQKPVYARNRAPSKHPDEFQEEKLQIVDSKRTGSIMRHIVCTLEEIDESKSYKRLKYISLEVFKNV</sequence>
<dbReference type="EMBL" id="CAAALY010071746">
    <property type="protein sequence ID" value="VEL25110.1"/>
    <property type="molecule type" value="Genomic_DNA"/>
</dbReference>
<keyword evidence="2" id="KW-1185">Reference proteome</keyword>
<name>A0A3S5FEF9_9PLAT</name>
<evidence type="ECO:0000313" key="1">
    <source>
        <dbReference type="EMBL" id="VEL25110.1"/>
    </source>
</evidence>
<proteinExistence type="predicted"/>
<dbReference type="Proteomes" id="UP000784294">
    <property type="component" value="Unassembled WGS sequence"/>
</dbReference>
<dbReference type="AlphaFoldDB" id="A0A3S5FEF9"/>
<organism evidence="1 2">
    <name type="scientific">Protopolystoma xenopodis</name>
    <dbReference type="NCBI Taxonomy" id="117903"/>
    <lineage>
        <taxon>Eukaryota</taxon>
        <taxon>Metazoa</taxon>
        <taxon>Spiralia</taxon>
        <taxon>Lophotrochozoa</taxon>
        <taxon>Platyhelminthes</taxon>
        <taxon>Monogenea</taxon>
        <taxon>Polyopisthocotylea</taxon>
        <taxon>Polystomatidea</taxon>
        <taxon>Polystomatidae</taxon>
        <taxon>Protopolystoma</taxon>
    </lineage>
</organism>
<protein>
    <submittedName>
        <fullName evidence="1">Uncharacterized protein</fullName>
    </submittedName>
</protein>
<comment type="caution">
    <text evidence="1">The sequence shown here is derived from an EMBL/GenBank/DDBJ whole genome shotgun (WGS) entry which is preliminary data.</text>
</comment>
<dbReference type="OrthoDB" id="10268002at2759"/>